<dbReference type="Proteomes" id="UP000009183">
    <property type="component" value="Chromosome 17"/>
</dbReference>
<dbReference type="GO" id="GO:0009751">
    <property type="term" value="P:response to salicylic acid"/>
    <property type="evidence" value="ECO:0007669"/>
    <property type="project" value="UniProtKB-ARBA"/>
</dbReference>
<dbReference type="EMBL" id="FN594950">
    <property type="protein sequence ID" value="CBI14900.3"/>
    <property type="molecule type" value="Genomic_DNA"/>
</dbReference>
<dbReference type="PANTHER" id="PTHR46287:SF4">
    <property type="entry name" value="BTB_POZ AND TAZ DOMAIN-CONTAINING PROTEIN 2"/>
    <property type="match status" value="1"/>
</dbReference>
<gene>
    <name evidence="8" type="ordered locus">VIT_17s0000g09790</name>
</gene>
<evidence type="ECO:0000256" key="3">
    <source>
        <dbReference type="ARBA" id="ARBA00022771"/>
    </source>
</evidence>
<comment type="pathway">
    <text evidence="1">Protein modification; protein ubiquitination.</text>
</comment>
<dbReference type="SUPFAM" id="SSF57933">
    <property type="entry name" value="TAZ domain"/>
    <property type="match status" value="1"/>
</dbReference>
<dbReference type="GO" id="GO:0008270">
    <property type="term" value="F:zinc ion binding"/>
    <property type="evidence" value="ECO:0007669"/>
    <property type="project" value="UniProtKB-KW"/>
</dbReference>
<keyword evidence="3" id="KW-0863">Zinc-finger</keyword>
<dbReference type="InterPro" id="IPR035898">
    <property type="entry name" value="TAZ_dom_sf"/>
</dbReference>
<dbReference type="HOGENOM" id="CLU_037906_0_0_1"/>
<feature type="compositionally biased region" description="Basic and acidic residues" evidence="6">
    <location>
        <begin position="327"/>
        <end position="340"/>
    </location>
</feature>
<dbReference type="FunCoup" id="D7SHE1">
    <property type="interactions" value="21"/>
</dbReference>
<keyword evidence="9" id="KW-1185">Reference proteome</keyword>
<dbReference type="SUPFAM" id="SSF54695">
    <property type="entry name" value="POZ domain"/>
    <property type="match status" value="1"/>
</dbReference>
<feature type="region of interest" description="Disordered" evidence="6">
    <location>
        <begin position="323"/>
        <end position="347"/>
    </location>
</feature>
<dbReference type="Gene3D" id="1.20.1020.10">
    <property type="entry name" value="TAZ domain"/>
    <property type="match status" value="1"/>
</dbReference>
<dbReference type="Pfam" id="PF00651">
    <property type="entry name" value="BTB"/>
    <property type="match status" value="1"/>
</dbReference>
<dbReference type="PROSITE" id="PS50097">
    <property type="entry name" value="BTB"/>
    <property type="match status" value="1"/>
</dbReference>
<dbReference type="Gene3D" id="3.30.710.10">
    <property type="entry name" value="Potassium Channel Kv1.1, Chain A"/>
    <property type="match status" value="1"/>
</dbReference>
<dbReference type="InterPro" id="IPR000197">
    <property type="entry name" value="Znf_TAZ"/>
</dbReference>
<dbReference type="GO" id="GO:0005516">
    <property type="term" value="F:calmodulin binding"/>
    <property type="evidence" value="ECO:0007669"/>
    <property type="project" value="UniProtKB-ARBA"/>
</dbReference>
<dbReference type="STRING" id="29760.D7SHE1"/>
<evidence type="ECO:0000256" key="6">
    <source>
        <dbReference type="SAM" id="MobiDB-lite"/>
    </source>
</evidence>
<evidence type="ECO:0000256" key="4">
    <source>
        <dbReference type="ARBA" id="ARBA00022786"/>
    </source>
</evidence>
<evidence type="ECO:0000259" key="7">
    <source>
        <dbReference type="PROSITE" id="PS50097"/>
    </source>
</evidence>
<dbReference type="InterPro" id="IPR011333">
    <property type="entry name" value="SKP1/BTB/POZ_sf"/>
</dbReference>
<dbReference type="AlphaFoldDB" id="D7SHE1"/>
<keyword evidence="2" id="KW-0479">Metal-binding</keyword>
<proteinExistence type="predicted"/>
<dbReference type="GO" id="GO:0005634">
    <property type="term" value="C:nucleus"/>
    <property type="evidence" value="ECO:0000318"/>
    <property type="project" value="GO_Central"/>
</dbReference>
<protein>
    <recommendedName>
        <fullName evidence="7">BTB domain-containing protein</fullName>
    </recommendedName>
</protein>
<dbReference type="InParanoid" id="D7SHE1"/>
<dbReference type="OMA" id="KRRQMSC"/>
<dbReference type="GO" id="GO:0042542">
    <property type="term" value="P:response to hydrogen peroxide"/>
    <property type="evidence" value="ECO:0007669"/>
    <property type="project" value="UniProtKB-ARBA"/>
</dbReference>
<dbReference type="PaxDb" id="29760-VIT_17s0000g09790.t01"/>
<dbReference type="SMART" id="SM00225">
    <property type="entry name" value="BTB"/>
    <property type="match status" value="1"/>
</dbReference>
<dbReference type="CDD" id="cd14733">
    <property type="entry name" value="BACK"/>
    <property type="match status" value="1"/>
</dbReference>
<dbReference type="InterPro" id="IPR000210">
    <property type="entry name" value="BTB/POZ_dom"/>
</dbReference>
<organism evidence="8 9">
    <name type="scientific">Vitis vinifera</name>
    <name type="common">Grape</name>
    <dbReference type="NCBI Taxonomy" id="29760"/>
    <lineage>
        <taxon>Eukaryota</taxon>
        <taxon>Viridiplantae</taxon>
        <taxon>Streptophyta</taxon>
        <taxon>Embryophyta</taxon>
        <taxon>Tracheophyta</taxon>
        <taxon>Spermatophyta</taxon>
        <taxon>Magnoliopsida</taxon>
        <taxon>eudicotyledons</taxon>
        <taxon>Gunneridae</taxon>
        <taxon>Pentapetalae</taxon>
        <taxon>rosids</taxon>
        <taxon>Vitales</taxon>
        <taxon>Vitaceae</taxon>
        <taxon>Viteae</taxon>
        <taxon>Vitis</taxon>
    </lineage>
</organism>
<dbReference type="SMART" id="SM00551">
    <property type="entry name" value="ZnF_TAZ"/>
    <property type="match status" value="1"/>
</dbReference>
<evidence type="ECO:0000313" key="9">
    <source>
        <dbReference type="Proteomes" id="UP000009183"/>
    </source>
</evidence>
<dbReference type="GO" id="GO:0009725">
    <property type="term" value="P:response to hormone"/>
    <property type="evidence" value="ECO:0007669"/>
    <property type="project" value="UniProtKB-ARBA"/>
</dbReference>
<dbReference type="OrthoDB" id="6359816at2759"/>
<dbReference type="PANTHER" id="PTHR46287">
    <property type="entry name" value="BTB/POZ AND TAZ DOMAIN-CONTAINING PROTEIN 3-RELATED"/>
    <property type="match status" value="1"/>
</dbReference>
<dbReference type="Gene3D" id="1.25.40.420">
    <property type="match status" value="1"/>
</dbReference>
<dbReference type="eggNOG" id="KOG1778">
    <property type="taxonomic scope" value="Eukaryota"/>
</dbReference>
<accession>D7SHE1</accession>
<dbReference type="GO" id="GO:0006355">
    <property type="term" value="P:regulation of DNA-templated transcription"/>
    <property type="evidence" value="ECO:0007669"/>
    <property type="project" value="UniProtKB-ARBA"/>
</dbReference>
<sequence length="347" mass="39860">MELASDCDQISGAIREPDVYIVTSGGLRIPANASVLASVSPVLENILDRPRKYRRSEKIIPILGVPCDAVLAFVRFLYSSWCTDDEMETYGIHLLALSHVFLVPQLKQRCTKGLAKRLTNDNVVDVLQLARLCDAPDLYIKCMRLISDHFKTVEKTEGWMFLQDHDPHLELEIMQFMEESESRKKRSRRRREERCLYLQLSEAMECLEHICTEGCTSVGPYHLEPTTKKGPCGKFSTCHGLQMLIKHFGTCKKRVNGGCSRCKRMWQLLRLHSSICDQTDLCRVPLCRQFKLKAQQVKKGEDARWKLLVRKVVSAKAMSSLSLPKRKREEEPRQTLDHRHGLGSFRL</sequence>
<evidence type="ECO:0000256" key="1">
    <source>
        <dbReference type="ARBA" id="ARBA00004906"/>
    </source>
</evidence>
<dbReference type="FunFam" id="1.25.40.420:FF:000012">
    <property type="entry name" value="BTB/POZ and TAZ domain-containing protein 2"/>
    <property type="match status" value="1"/>
</dbReference>
<name>D7SHE1_VITVI</name>
<evidence type="ECO:0000313" key="8">
    <source>
        <dbReference type="EMBL" id="CBI14900.3"/>
    </source>
</evidence>
<keyword evidence="4" id="KW-0833">Ubl conjugation pathway</keyword>
<evidence type="ECO:0000256" key="2">
    <source>
        <dbReference type="ARBA" id="ARBA00022723"/>
    </source>
</evidence>
<dbReference type="InterPro" id="IPR044513">
    <property type="entry name" value="BT1/2/3/4/5"/>
</dbReference>
<keyword evidence="5" id="KW-0862">Zinc</keyword>
<evidence type="ECO:0000256" key="5">
    <source>
        <dbReference type="ARBA" id="ARBA00022833"/>
    </source>
</evidence>
<feature type="domain" description="BTB" evidence="7">
    <location>
        <begin position="17"/>
        <end position="80"/>
    </location>
</feature>
<reference evidence="9" key="1">
    <citation type="journal article" date="2007" name="Nature">
        <title>The grapevine genome sequence suggests ancestral hexaploidization in major angiosperm phyla.</title>
        <authorList>
            <consortium name="The French-Italian Public Consortium for Grapevine Genome Characterization."/>
            <person name="Jaillon O."/>
            <person name="Aury J.-M."/>
            <person name="Noel B."/>
            <person name="Policriti A."/>
            <person name="Clepet C."/>
            <person name="Casagrande A."/>
            <person name="Choisne N."/>
            <person name="Aubourg S."/>
            <person name="Vitulo N."/>
            <person name="Jubin C."/>
            <person name="Vezzi A."/>
            <person name="Legeai F."/>
            <person name="Hugueney P."/>
            <person name="Dasilva C."/>
            <person name="Horner D."/>
            <person name="Mica E."/>
            <person name="Jublot D."/>
            <person name="Poulain J."/>
            <person name="Bruyere C."/>
            <person name="Billault A."/>
            <person name="Segurens B."/>
            <person name="Gouyvenoux M."/>
            <person name="Ugarte E."/>
            <person name="Cattonaro F."/>
            <person name="Anthouard V."/>
            <person name="Vico V."/>
            <person name="Del Fabbro C."/>
            <person name="Alaux M."/>
            <person name="Di Gaspero G."/>
            <person name="Dumas V."/>
            <person name="Felice N."/>
            <person name="Paillard S."/>
            <person name="Juman I."/>
            <person name="Moroldo M."/>
            <person name="Scalabrin S."/>
            <person name="Canaguier A."/>
            <person name="Le Clainche I."/>
            <person name="Malacrida G."/>
            <person name="Durand E."/>
            <person name="Pesole G."/>
            <person name="Laucou V."/>
            <person name="Chatelet P."/>
            <person name="Merdinoglu D."/>
            <person name="Delledonne M."/>
            <person name="Pezzotti M."/>
            <person name="Lecharny A."/>
            <person name="Scarpelli C."/>
            <person name="Artiguenave F."/>
            <person name="Pe M.E."/>
            <person name="Valle G."/>
            <person name="Morgante M."/>
            <person name="Caboche M."/>
            <person name="Adam-Blondon A.-F."/>
            <person name="Weissenbach J."/>
            <person name="Quetier F."/>
            <person name="Wincker P."/>
        </authorList>
    </citation>
    <scope>NUCLEOTIDE SEQUENCE [LARGE SCALE GENOMIC DNA]</scope>
    <source>
        <strain evidence="9">cv. Pinot noir / PN40024</strain>
    </source>
</reference>
<dbReference type="Pfam" id="PF02135">
    <property type="entry name" value="zf-TAZ"/>
    <property type="match status" value="1"/>
</dbReference>
<dbReference type="FunFam" id="1.20.1020.10:FF:000007">
    <property type="entry name" value="BTB/POZ and TAZ domain-containing protein 2"/>
    <property type="match status" value="1"/>
</dbReference>